<evidence type="ECO:0000313" key="2">
    <source>
        <dbReference type="EMBL" id="GEP54808.1"/>
    </source>
</evidence>
<keyword evidence="3" id="KW-1185">Reference proteome</keyword>
<dbReference type="Pfam" id="PF12680">
    <property type="entry name" value="SnoaL_2"/>
    <property type="match status" value="1"/>
</dbReference>
<dbReference type="EMBL" id="BKAJ01000032">
    <property type="protein sequence ID" value="GEP54808.1"/>
    <property type="molecule type" value="Genomic_DNA"/>
</dbReference>
<comment type="caution">
    <text evidence="2">The sequence shown here is derived from an EMBL/GenBank/DDBJ whole genome shotgun (WGS) entry which is preliminary data.</text>
</comment>
<accession>A0A512N755</accession>
<proteinExistence type="predicted"/>
<dbReference type="Gene3D" id="3.10.450.50">
    <property type="match status" value="1"/>
</dbReference>
<dbReference type="RefSeq" id="WP_147148721.1">
    <property type="nucleotide sequence ID" value="NZ_BKAJ01000032.1"/>
</dbReference>
<name>A0A512N755_9HYPH</name>
<gene>
    <name evidence="2" type="ORF">RSO01_19740</name>
</gene>
<organism evidence="2 3">
    <name type="scientific">Reyranella soli</name>
    <dbReference type="NCBI Taxonomy" id="1230389"/>
    <lineage>
        <taxon>Bacteria</taxon>
        <taxon>Pseudomonadati</taxon>
        <taxon>Pseudomonadota</taxon>
        <taxon>Alphaproteobacteria</taxon>
        <taxon>Hyphomicrobiales</taxon>
        <taxon>Reyranellaceae</taxon>
        <taxon>Reyranella</taxon>
    </lineage>
</organism>
<dbReference type="InterPro" id="IPR032710">
    <property type="entry name" value="NTF2-like_dom_sf"/>
</dbReference>
<dbReference type="SUPFAM" id="SSF54427">
    <property type="entry name" value="NTF2-like"/>
    <property type="match status" value="1"/>
</dbReference>
<dbReference type="Proteomes" id="UP000321058">
    <property type="component" value="Unassembled WGS sequence"/>
</dbReference>
<protein>
    <recommendedName>
        <fullName evidence="1">SnoaL-like domain-containing protein</fullName>
    </recommendedName>
</protein>
<evidence type="ECO:0000313" key="3">
    <source>
        <dbReference type="Proteomes" id="UP000321058"/>
    </source>
</evidence>
<feature type="domain" description="SnoaL-like" evidence="1">
    <location>
        <begin position="11"/>
        <end position="120"/>
    </location>
</feature>
<dbReference type="AlphaFoldDB" id="A0A512N755"/>
<dbReference type="OrthoDB" id="7375782at2"/>
<reference evidence="2 3" key="1">
    <citation type="submission" date="2019-07" db="EMBL/GenBank/DDBJ databases">
        <title>Whole genome shotgun sequence of Reyranella soli NBRC 108950.</title>
        <authorList>
            <person name="Hosoyama A."/>
            <person name="Uohara A."/>
            <person name="Ohji S."/>
            <person name="Ichikawa N."/>
        </authorList>
    </citation>
    <scope>NUCLEOTIDE SEQUENCE [LARGE SCALE GENOMIC DNA]</scope>
    <source>
        <strain evidence="2 3">NBRC 108950</strain>
    </source>
</reference>
<sequence length="138" mass="16012">MSDAQIRHIYEQWHKTLMSQDLAGLMALYAEHAVFESPTVLAQFPERDDGILRGHSEIEKLFARNFANLKAEFTELYRSGLFFSNGRLLTWEYPRLTPSGSTQVDLFESMDIEDGLIVYHRVYWGWQGLKALLAVRNK</sequence>
<evidence type="ECO:0000259" key="1">
    <source>
        <dbReference type="Pfam" id="PF12680"/>
    </source>
</evidence>
<dbReference type="InterPro" id="IPR037401">
    <property type="entry name" value="SnoaL-like"/>
</dbReference>